<dbReference type="AlphaFoldDB" id="A0A0D7BJB4"/>
<organism evidence="1 2">
    <name type="scientific">Cylindrobasidium torrendii FP15055 ss-10</name>
    <dbReference type="NCBI Taxonomy" id="1314674"/>
    <lineage>
        <taxon>Eukaryota</taxon>
        <taxon>Fungi</taxon>
        <taxon>Dikarya</taxon>
        <taxon>Basidiomycota</taxon>
        <taxon>Agaricomycotina</taxon>
        <taxon>Agaricomycetes</taxon>
        <taxon>Agaricomycetidae</taxon>
        <taxon>Agaricales</taxon>
        <taxon>Marasmiineae</taxon>
        <taxon>Physalacriaceae</taxon>
        <taxon>Cylindrobasidium</taxon>
    </lineage>
</organism>
<sequence length="77" mass="8461">MLPPHAARLEVLASQDGLFPPRYSTRKQEVAFLTMSWGCVTVLNELQLAMTMSNKAQIDLCGALEVTPQEIAARITS</sequence>
<accession>A0A0D7BJB4</accession>
<keyword evidence="2" id="KW-1185">Reference proteome</keyword>
<gene>
    <name evidence="1" type="ORF">CYLTODRAFT_179534</name>
</gene>
<proteinExistence type="predicted"/>
<protein>
    <submittedName>
        <fullName evidence="1">Uncharacterized protein</fullName>
    </submittedName>
</protein>
<dbReference type="Proteomes" id="UP000054007">
    <property type="component" value="Unassembled WGS sequence"/>
</dbReference>
<name>A0A0D7BJB4_9AGAR</name>
<reference evidence="1 2" key="1">
    <citation type="journal article" date="2015" name="Fungal Genet. Biol.">
        <title>Evolution of novel wood decay mechanisms in Agaricales revealed by the genome sequences of Fistulina hepatica and Cylindrobasidium torrendii.</title>
        <authorList>
            <person name="Floudas D."/>
            <person name="Held B.W."/>
            <person name="Riley R."/>
            <person name="Nagy L.G."/>
            <person name="Koehler G."/>
            <person name="Ransdell A.S."/>
            <person name="Younus H."/>
            <person name="Chow J."/>
            <person name="Chiniquy J."/>
            <person name="Lipzen A."/>
            <person name="Tritt A."/>
            <person name="Sun H."/>
            <person name="Haridas S."/>
            <person name="LaButti K."/>
            <person name="Ohm R.A."/>
            <person name="Kues U."/>
            <person name="Blanchette R.A."/>
            <person name="Grigoriev I.V."/>
            <person name="Minto R.E."/>
            <person name="Hibbett D.S."/>
        </authorList>
    </citation>
    <scope>NUCLEOTIDE SEQUENCE [LARGE SCALE GENOMIC DNA]</scope>
    <source>
        <strain evidence="1 2">FP15055 ss-10</strain>
    </source>
</reference>
<dbReference type="EMBL" id="KN880466">
    <property type="protein sequence ID" value="KIY70572.1"/>
    <property type="molecule type" value="Genomic_DNA"/>
</dbReference>
<evidence type="ECO:0000313" key="2">
    <source>
        <dbReference type="Proteomes" id="UP000054007"/>
    </source>
</evidence>
<evidence type="ECO:0000313" key="1">
    <source>
        <dbReference type="EMBL" id="KIY70572.1"/>
    </source>
</evidence>